<sequence>MKFLLLIAIMSTLLLAEIGKVIVVNGEASIERDVKVIKVNNDMGLFKQDIVETGDGRLQMHFNDNSVISLGKESRFIIEEYLYVNDYNRVAATFKIEKGFVKTITGAIGKMMPELFVFETSTTKITPNGTIWSVKVDENSEEYIVNEGKITLSFNDNKERVIELNAGESMILEVGSLGANKVVKGFKKVKIAKNDKKNSKEESSLNEESVYENSVEQNNAVIIEDNNINEGTIVNEQGEIVEDPTSIDDGNNGHGNDPDGIDPSNPGKGKSK</sequence>
<feature type="compositionally biased region" description="Basic and acidic residues" evidence="1">
    <location>
        <begin position="193"/>
        <end position="203"/>
    </location>
</feature>
<protein>
    <submittedName>
        <fullName evidence="3">FecR domain-containing protein</fullName>
    </submittedName>
</protein>
<dbReference type="AlphaFoldDB" id="A0A7S7M0J6"/>
<dbReference type="PANTHER" id="PTHR38731:SF1">
    <property type="entry name" value="FECR PROTEIN DOMAIN-CONTAINING PROTEIN"/>
    <property type="match status" value="1"/>
</dbReference>
<dbReference type="EMBL" id="CP054493">
    <property type="protein sequence ID" value="QOY54902.1"/>
    <property type="molecule type" value="Genomic_DNA"/>
</dbReference>
<dbReference type="Pfam" id="PF04773">
    <property type="entry name" value="FecR"/>
    <property type="match status" value="1"/>
</dbReference>
<dbReference type="Proteomes" id="UP000593836">
    <property type="component" value="Chromosome"/>
</dbReference>
<feature type="region of interest" description="Disordered" evidence="1">
    <location>
        <begin position="229"/>
        <end position="272"/>
    </location>
</feature>
<feature type="region of interest" description="Disordered" evidence="1">
    <location>
        <begin position="193"/>
        <end position="212"/>
    </location>
</feature>
<accession>A0A7S7M0J6</accession>
<feature type="domain" description="FecR protein" evidence="2">
    <location>
        <begin position="50"/>
        <end position="150"/>
    </location>
</feature>
<dbReference type="RefSeq" id="WP_194366945.1">
    <property type="nucleotide sequence ID" value="NZ_CP054493.1"/>
</dbReference>
<evidence type="ECO:0000313" key="3">
    <source>
        <dbReference type="EMBL" id="QOY54902.1"/>
    </source>
</evidence>
<reference evidence="3 4" key="1">
    <citation type="submission" date="2020-05" db="EMBL/GenBank/DDBJ databases">
        <title>Sulfurimonas marisnigri, sp. nov., and Sulfurimonas baltica, sp. nov., manganese oxide reducing chemolithoautotrophs of the class Epsilonproteobacteria isolated from the pelagic redoxclines of the Black and Baltic Seas and emended description of the genus Sulfurimonas.</title>
        <authorList>
            <person name="Henkel J.V."/>
            <person name="Laudan C."/>
            <person name="Werner J."/>
            <person name="Neu T."/>
            <person name="Plewe S."/>
            <person name="Sproer C."/>
            <person name="Bunk B."/>
            <person name="Schulz-Vogt H.N."/>
        </authorList>
    </citation>
    <scope>NUCLEOTIDE SEQUENCE [LARGE SCALE GENOMIC DNA]</scope>
    <source>
        <strain evidence="3 4">SoZ1</strain>
    </source>
</reference>
<keyword evidence="4" id="KW-1185">Reference proteome</keyword>
<gene>
    <name evidence="3" type="ORF">HUE87_01240</name>
</gene>
<evidence type="ECO:0000259" key="2">
    <source>
        <dbReference type="Pfam" id="PF04773"/>
    </source>
</evidence>
<evidence type="ECO:0000256" key="1">
    <source>
        <dbReference type="SAM" id="MobiDB-lite"/>
    </source>
</evidence>
<dbReference type="KEGG" id="smas:HUE87_01240"/>
<dbReference type="InterPro" id="IPR006860">
    <property type="entry name" value="FecR"/>
</dbReference>
<evidence type="ECO:0000313" key="4">
    <source>
        <dbReference type="Proteomes" id="UP000593836"/>
    </source>
</evidence>
<proteinExistence type="predicted"/>
<name>A0A7S7M0J6_9BACT</name>
<dbReference type="PANTHER" id="PTHR38731">
    <property type="entry name" value="LIPL45-RELATED LIPOPROTEIN-RELATED"/>
    <property type="match status" value="1"/>
</dbReference>
<organism evidence="3 4">
    <name type="scientific">Candidatus Sulfurimonas marisnigri</name>
    <dbReference type="NCBI Taxonomy" id="2740405"/>
    <lineage>
        <taxon>Bacteria</taxon>
        <taxon>Pseudomonadati</taxon>
        <taxon>Campylobacterota</taxon>
        <taxon>Epsilonproteobacteria</taxon>
        <taxon>Campylobacterales</taxon>
        <taxon>Sulfurimonadaceae</taxon>
        <taxon>Sulfurimonas</taxon>
    </lineage>
</organism>